<dbReference type="EMBL" id="JBEDUW010000006">
    <property type="protein sequence ID" value="KAK9925493.1"/>
    <property type="molecule type" value="Genomic_DNA"/>
</dbReference>
<keyword evidence="3" id="KW-1185">Reference proteome</keyword>
<name>A0AAW1WLL6_RUBAR</name>
<reference evidence="2 3" key="1">
    <citation type="journal article" date="2023" name="G3 (Bethesda)">
        <title>A chromosome-length genome assembly and annotation of blackberry (Rubus argutus, cv. 'Hillquist').</title>
        <authorList>
            <person name="Bruna T."/>
            <person name="Aryal R."/>
            <person name="Dudchenko O."/>
            <person name="Sargent D.J."/>
            <person name="Mead D."/>
            <person name="Buti M."/>
            <person name="Cavallini A."/>
            <person name="Hytonen T."/>
            <person name="Andres J."/>
            <person name="Pham M."/>
            <person name="Weisz D."/>
            <person name="Mascagni F."/>
            <person name="Usai G."/>
            <person name="Natali L."/>
            <person name="Bassil N."/>
            <person name="Fernandez G.E."/>
            <person name="Lomsadze A."/>
            <person name="Armour M."/>
            <person name="Olukolu B."/>
            <person name="Poorten T."/>
            <person name="Britton C."/>
            <person name="Davik J."/>
            <person name="Ashrafi H."/>
            <person name="Aiden E.L."/>
            <person name="Borodovsky M."/>
            <person name="Worthington M."/>
        </authorList>
    </citation>
    <scope>NUCLEOTIDE SEQUENCE [LARGE SCALE GENOMIC DNA]</scope>
    <source>
        <strain evidence="2">PI 553951</strain>
    </source>
</reference>
<evidence type="ECO:0000313" key="2">
    <source>
        <dbReference type="EMBL" id="KAK9925493.1"/>
    </source>
</evidence>
<feature type="compositionally biased region" description="Polar residues" evidence="1">
    <location>
        <begin position="108"/>
        <end position="127"/>
    </location>
</feature>
<feature type="compositionally biased region" description="Polar residues" evidence="1">
    <location>
        <begin position="170"/>
        <end position="191"/>
    </location>
</feature>
<feature type="region of interest" description="Disordered" evidence="1">
    <location>
        <begin position="95"/>
        <end position="132"/>
    </location>
</feature>
<dbReference type="InterPro" id="IPR038947">
    <property type="entry name" value="At3g27210-like"/>
</dbReference>
<dbReference type="PANTHER" id="PTHR34280">
    <property type="entry name" value="OS01G0920100 PROTEIN"/>
    <property type="match status" value="1"/>
</dbReference>
<proteinExistence type="predicted"/>
<evidence type="ECO:0000313" key="3">
    <source>
        <dbReference type="Proteomes" id="UP001457282"/>
    </source>
</evidence>
<gene>
    <name evidence="2" type="ORF">M0R45_033815</name>
</gene>
<feature type="region of interest" description="Disordered" evidence="1">
    <location>
        <begin position="1"/>
        <end position="60"/>
    </location>
</feature>
<feature type="compositionally biased region" description="Polar residues" evidence="1">
    <location>
        <begin position="50"/>
        <end position="60"/>
    </location>
</feature>
<dbReference type="AlphaFoldDB" id="A0AAW1WLL6"/>
<comment type="caution">
    <text evidence="2">The sequence shown here is derived from an EMBL/GenBank/DDBJ whole genome shotgun (WGS) entry which is preliminary data.</text>
</comment>
<sequence length="233" mass="25711">MGSCASVHRESGSAMKLGMSFGSKTDKVSSILPSPVKDKPTTNGDRPINDQWSPTRSTTTAFRDYGSKEEAFFDSKPWLDSDCEDDFYSVNGDFTPSRGNTPVHHNFSRVNKTPFENRSPVSISAPSPTEKKKKLADLFRESFKDGDDVDDATDTSGNQTMTNGKMEVKVTSQNLPPNSLNGTPYVSGSERTANEDVLTEERPIKHSQCCLPTFVSFRSSSQRTKMSPTNCRN</sequence>
<dbReference type="Proteomes" id="UP001457282">
    <property type="component" value="Unassembled WGS sequence"/>
</dbReference>
<dbReference type="PANTHER" id="PTHR34280:SF2">
    <property type="entry name" value="OS01G0920100 PROTEIN"/>
    <property type="match status" value="1"/>
</dbReference>
<evidence type="ECO:0000256" key="1">
    <source>
        <dbReference type="SAM" id="MobiDB-lite"/>
    </source>
</evidence>
<protein>
    <submittedName>
        <fullName evidence="2">Uncharacterized protein</fullName>
    </submittedName>
</protein>
<feature type="region of interest" description="Disordered" evidence="1">
    <location>
        <begin position="144"/>
        <end position="195"/>
    </location>
</feature>
<organism evidence="2 3">
    <name type="scientific">Rubus argutus</name>
    <name type="common">Southern blackberry</name>
    <dbReference type="NCBI Taxonomy" id="59490"/>
    <lineage>
        <taxon>Eukaryota</taxon>
        <taxon>Viridiplantae</taxon>
        <taxon>Streptophyta</taxon>
        <taxon>Embryophyta</taxon>
        <taxon>Tracheophyta</taxon>
        <taxon>Spermatophyta</taxon>
        <taxon>Magnoliopsida</taxon>
        <taxon>eudicotyledons</taxon>
        <taxon>Gunneridae</taxon>
        <taxon>Pentapetalae</taxon>
        <taxon>rosids</taxon>
        <taxon>fabids</taxon>
        <taxon>Rosales</taxon>
        <taxon>Rosaceae</taxon>
        <taxon>Rosoideae</taxon>
        <taxon>Rosoideae incertae sedis</taxon>
        <taxon>Rubus</taxon>
    </lineage>
</organism>
<accession>A0AAW1WLL6</accession>